<name>A0A017SUY0_9BACT</name>
<reference evidence="24 25" key="1">
    <citation type="submission" date="2013-05" db="EMBL/GenBank/DDBJ databases">
        <title>Genome assembly of Chondromyces apiculatus DSM 436.</title>
        <authorList>
            <person name="Sharma G."/>
            <person name="Khatri I."/>
            <person name="Kaur C."/>
            <person name="Mayilraj S."/>
            <person name="Subramanian S."/>
        </authorList>
    </citation>
    <scope>NUCLEOTIDE SEQUENCE [LARGE SCALE GENOMIC DNA]</scope>
    <source>
        <strain evidence="24 25">DSM 436</strain>
    </source>
</reference>
<comment type="pathway">
    <text evidence="2">Cofactor biosynthesis; tetrahydrofolate biosynthesis; 7,8-dihydrofolate from 2-amino-4-hydroxy-6-hydroxymethyl-7,8-dihydropteridine diphosphate and 4-aminobenzoate: step 2/2.</text>
</comment>
<accession>A0A017SUY0</accession>
<evidence type="ECO:0000256" key="11">
    <source>
        <dbReference type="ARBA" id="ARBA00022840"/>
    </source>
</evidence>
<comment type="caution">
    <text evidence="24">The sequence shown here is derived from an EMBL/GenBank/DDBJ whole genome shotgun (WGS) entry which is preliminary data.</text>
</comment>
<evidence type="ECO:0000256" key="13">
    <source>
        <dbReference type="ARBA" id="ARBA00022909"/>
    </source>
</evidence>
<evidence type="ECO:0000256" key="10">
    <source>
        <dbReference type="ARBA" id="ARBA00022741"/>
    </source>
</evidence>
<dbReference type="GO" id="GO:0004326">
    <property type="term" value="F:tetrahydrofolylpolyglutamate synthase activity"/>
    <property type="evidence" value="ECO:0007669"/>
    <property type="project" value="UniProtKB-EC"/>
</dbReference>
<evidence type="ECO:0000256" key="12">
    <source>
        <dbReference type="ARBA" id="ARBA00022842"/>
    </source>
</evidence>
<dbReference type="EMBL" id="ASRX01000098">
    <property type="protein sequence ID" value="EYF00794.1"/>
    <property type="molecule type" value="Genomic_DNA"/>
</dbReference>
<evidence type="ECO:0000256" key="3">
    <source>
        <dbReference type="ARBA" id="ARBA00005150"/>
    </source>
</evidence>
<evidence type="ECO:0000313" key="24">
    <source>
        <dbReference type="EMBL" id="EYF00794.1"/>
    </source>
</evidence>
<organism evidence="24 25">
    <name type="scientific">Chondromyces apiculatus DSM 436</name>
    <dbReference type="NCBI Taxonomy" id="1192034"/>
    <lineage>
        <taxon>Bacteria</taxon>
        <taxon>Pseudomonadati</taxon>
        <taxon>Myxococcota</taxon>
        <taxon>Polyangia</taxon>
        <taxon>Polyangiales</taxon>
        <taxon>Polyangiaceae</taxon>
        <taxon>Chondromyces</taxon>
    </lineage>
</organism>
<evidence type="ECO:0000256" key="4">
    <source>
        <dbReference type="ARBA" id="ARBA00008276"/>
    </source>
</evidence>
<dbReference type="InterPro" id="IPR013221">
    <property type="entry name" value="Mur_ligase_cen"/>
</dbReference>
<dbReference type="GO" id="GO:0046654">
    <property type="term" value="P:tetrahydrofolate biosynthetic process"/>
    <property type="evidence" value="ECO:0007669"/>
    <property type="project" value="UniProtKB-UniPathway"/>
</dbReference>
<evidence type="ECO:0000256" key="1">
    <source>
        <dbReference type="ARBA" id="ARBA00002714"/>
    </source>
</evidence>
<feature type="domain" description="Mur ligase C-terminal" evidence="22">
    <location>
        <begin position="302"/>
        <end position="418"/>
    </location>
</feature>
<dbReference type="EC" id="6.3.2.12" evidence="5"/>
<dbReference type="Gene3D" id="3.40.1190.10">
    <property type="entry name" value="Mur-like, catalytic domain"/>
    <property type="match status" value="1"/>
</dbReference>
<dbReference type="InterPro" id="IPR004101">
    <property type="entry name" value="Mur_ligase_C"/>
</dbReference>
<comment type="similarity">
    <text evidence="4 21">Belongs to the folylpolyglutamate synthase family.</text>
</comment>
<dbReference type="GO" id="GO:0046656">
    <property type="term" value="P:folic acid biosynthetic process"/>
    <property type="evidence" value="ECO:0007669"/>
    <property type="project" value="UniProtKB-KW"/>
</dbReference>
<evidence type="ECO:0000256" key="16">
    <source>
        <dbReference type="ARBA" id="ARBA00032510"/>
    </source>
</evidence>
<comment type="catalytic activity">
    <reaction evidence="20">
        <text>7,8-dihydropteroate + L-glutamate + ATP = 7,8-dihydrofolate + ADP + phosphate + H(+)</text>
        <dbReference type="Rhea" id="RHEA:23584"/>
        <dbReference type="ChEBI" id="CHEBI:15378"/>
        <dbReference type="ChEBI" id="CHEBI:17839"/>
        <dbReference type="ChEBI" id="CHEBI:29985"/>
        <dbReference type="ChEBI" id="CHEBI:30616"/>
        <dbReference type="ChEBI" id="CHEBI:43474"/>
        <dbReference type="ChEBI" id="CHEBI:57451"/>
        <dbReference type="ChEBI" id="CHEBI:456216"/>
        <dbReference type="EC" id="6.3.2.12"/>
    </reaction>
</comment>
<dbReference type="GO" id="GO:0008841">
    <property type="term" value="F:dihydrofolate synthase activity"/>
    <property type="evidence" value="ECO:0007669"/>
    <property type="project" value="UniProtKB-EC"/>
</dbReference>
<keyword evidence="25" id="KW-1185">Reference proteome</keyword>
<evidence type="ECO:0000259" key="23">
    <source>
        <dbReference type="Pfam" id="PF08245"/>
    </source>
</evidence>
<comment type="catalytic activity">
    <reaction evidence="18">
        <text>10-formyltetrahydrofolyl-(gamma-L-Glu)(n) + L-glutamate + ATP = 10-formyltetrahydrofolyl-(gamma-L-Glu)(n+1) + ADP + phosphate + H(+)</text>
        <dbReference type="Rhea" id="RHEA:51904"/>
        <dbReference type="Rhea" id="RHEA-COMP:13088"/>
        <dbReference type="Rhea" id="RHEA-COMP:14300"/>
        <dbReference type="ChEBI" id="CHEBI:15378"/>
        <dbReference type="ChEBI" id="CHEBI:29985"/>
        <dbReference type="ChEBI" id="CHEBI:30616"/>
        <dbReference type="ChEBI" id="CHEBI:43474"/>
        <dbReference type="ChEBI" id="CHEBI:134413"/>
        <dbReference type="ChEBI" id="CHEBI:456216"/>
        <dbReference type="EC" id="6.3.2.17"/>
    </reaction>
</comment>
<dbReference type="GO" id="GO:0005737">
    <property type="term" value="C:cytoplasm"/>
    <property type="evidence" value="ECO:0007669"/>
    <property type="project" value="TreeGrafter"/>
</dbReference>
<evidence type="ECO:0000313" key="25">
    <source>
        <dbReference type="Proteomes" id="UP000019678"/>
    </source>
</evidence>
<evidence type="ECO:0000256" key="21">
    <source>
        <dbReference type="PIRNR" id="PIRNR001563"/>
    </source>
</evidence>
<dbReference type="STRING" id="1192034.CAP_9013"/>
<dbReference type="InterPro" id="IPR018109">
    <property type="entry name" value="Folylpolyglutamate_synth_CS"/>
</dbReference>
<dbReference type="GO" id="GO:0005524">
    <property type="term" value="F:ATP binding"/>
    <property type="evidence" value="ECO:0007669"/>
    <property type="project" value="UniProtKB-KW"/>
</dbReference>
<gene>
    <name evidence="24" type="ORF">CAP_9013</name>
</gene>
<dbReference type="Pfam" id="PF08245">
    <property type="entry name" value="Mur_ligase_M"/>
    <property type="match status" value="1"/>
</dbReference>
<dbReference type="InterPro" id="IPR001645">
    <property type="entry name" value="Folylpolyglutamate_synth"/>
</dbReference>
<evidence type="ECO:0000256" key="20">
    <source>
        <dbReference type="ARBA" id="ARBA00049161"/>
    </source>
</evidence>
<evidence type="ECO:0000256" key="5">
    <source>
        <dbReference type="ARBA" id="ARBA00013023"/>
    </source>
</evidence>
<evidence type="ECO:0000256" key="18">
    <source>
        <dbReference type="ARBA" id="ARBA00047808"/>
    </source>
</evidence>
<dbReference type="NCBIfam" id="TIGR01499">
    <property type="entry name" value="folC"/>
    <property type="match status" value="1"/>
</dbReference>
<dbReference type="EC" id="6.3.2.17" evidence="6"/>
<dbReference type="Pfam" id="PF02875">
    <property type="entry name" value="Mur_ligase_C"/>
    <property type="match status" value="1"/>
</dbReference>
<dbReference type="PANTHER" id="PTHR11136">
    <property type="entry name" value="FOLYLPOLYGLUTAMATE SYNTHASE-RELATED"/>
    <property type="match status" value="1"/>
</dbReference>
<dbReference type="InterPro" id="IPR036565">
    <property type="entry name" value="Mur-like_cat_sf"/>
</dbReference>
<evidence type="ECO:0000256" key="6">
    <source>
        <dbReference type="ARBA" id="ARBA00013025"/>
    </source>
</evidence>
<proteinExistence type="inferred from homology"/>
<evidence type="ECO:0000256" key="19">
    <source>
        <dbReference type="ARBA" id="ARBA00049035"/>
    </source>
</evidence>
<dbReference type="UniPathway" id="UPA00077">
    <property type="reaction ID" value="UER00157"/>
</dbReference>
<dbReference type="AlphaFoldDB" id="A0A017SUY0"/>
<comment type="function">
    <text evidence="1">Functions in two distinct reactions of the de novo folate biosynthetic pathway. Catalyzes the addition of a glutamate residue to dihydropteroate (7,8-dihydropteroate or H2Pte) to form dihydrofolate (7,8-dihydrofolate monoglutamate or H2Pte-Glu). Also catalyzes successive additions of L-glutamate to tetrahydrofolate or 10-formyltetrahydrofolate or 5,10-methylenetetrahydrofolate, leading to folylpolyglutamate derivatives.</text>
</comment>
<comment type="catalytic activity">
    <reaction evidence="17">
        <text>(6S)-5,6,7,8-tetrahydrofolyl-(gamma-L-Glu)(n) + L-glutamate + ATP = (6S)-5,6,7,8-tetrahydrofolyl-(gamma-L-Glu)(n+1) + ADP + phosphate + H(+)</text>
        <dbReference type="Rhea" id="RHEA:10580"/>
        <dbReference type="Rhea" id="RHEA-COMP:14738"/>
        <dbReference type="Rhea" id="RHEA-COMP:14740"/>
        <dbReference type="ChEBI" id="CHEBI:15378"/>
        <dbReference type="ChEBI" id="CHEBI:29985"/>
        <dbReference type="ChEBI" id="CHEBI:30616"/>
        <dbReference type="ChEBI" id="CHEBI:43474"/>
        <dbReference type="ChEBI" id="CHEBI:141005"/>
        <dbReference type="ChEBI" id="CHEBI:456216"/>
        <dbReference type="EC" id="6.3.2.17"/>
    </reaction>
</comment>
<comment type="pathway">
    <text evidence="3">Cofactor biosynthesis; tetrahydrofolylpolyglutamate biosynthesis.</text>
</comment>
<dbReference type="PANTHER" id="PTHR11136:SF0">
    <property type="entry name" value="DIHYDROFOLATE SYNTHETASE-RELATED"/>
    <property type="match status" value="1"/>
</dbReference>
<dbReference type="eggNOG" id="COG0285">
    <property type="taxonomic scope" value="Bacteria"/>
</dbReference>
<evidence type="ECO:0000256" key="17">
    <source>
        <dbReference type="ARBA" id="ARBA00047493"/>
    </source>
</evidence>
<dbReference type="PROSITE" id="PS01012">
    <property type="entry name" value="FOLYLPOLYGLU_SYNT_2"/>
    <property type="match status" value="1"/>
</dbReference>
<protein>
    <recommendedName>
        <fullName evidence="7">Dihydrofolate synthase/folylpolyglutamate synthase</fullName>
        <ecNumber evidence="5">6.3.2.12</ecNumber>
        <ecNumber evidence="6">6.3.2.17</ecNumber>
    </recommendedName>
    <alternativeName>
        <fullName evidence="16">Folylpoly-gamma-glutamate synthetase-dihydrofolate synthetase</fullName>
    </alternativeName>
    <alternativeName>
        <fullName evidence="14">Folylpolyglutamate synthetase</fullName>
    </alternativeName>
    <alternativeName>
        <fullName evidence="15">Tetrahydrofolylpolyglutamate synthase</fullName>
    </alternativeName>
</protein>
<dbReference type="GO" id="GO:0046872">
    <property type="term" value="F:metal ion binding"/>
    <property type="evidence" value="ECO:0007669"/>
    <property type="project" value="UniProtKB-KW"/>
</dbReference>
<evidence type="ECO:0000256" key="7">
    <source>
        <dbReference type="ARBA" id="ARBA00019357"/>
    </source>
</evidence>
<keyword evidence="10 21" id="KW-0547">Nucleotide-binding</keyword>
<dbReference type="SUPFAM" id="SSF53244">
    <property type="entry name" value="MurD-like peptide ligases, peptide-binding domain"/>
    <property type="match status" value="1"/>
</dbReference>
<dbReference type="SUPFAM" id="SSF53623">
    <property type="entry name" value="MurD-like peptide ligases, catalytic domain"/>
    <property type="match status" value="1"/>
</dbReference>
<dbReference type="RefSeq" id="WP_052376760.1">
    <property type="nucleotide sequence ID" value="NZ_ASRX01000098.1"/>
</dbReference>
<evidence type="ECO:0000256" key="8">
    <source>
        <dbReference type="ARBA" id="ARBA00022598"/>
    </source>
</evidence>
<evidence type="ECO:0000259" key="22">
    <source>
        <dbReference type="Pfam" id="PF02875"/>
    </source>
</evidence>
<dbReference type="PIRSF" id="PIRSF001563">
    <property type="entry name" value="Folylpolyglu_synth"/>
    <property type="match status" value="1"/>
</dbReference>
<dbReference type="Gene3D" id="3.90.190.20">
    <property type="entry name" value="Mur ligase, C-terminal domain"/>
    <property type="match status" value="1"/>
</dbReference>
<evidence type="ECO:0000256" key="15">
    <source>
        <dbReference type="ARBA" id="ARBA00030592"/>
    </source>
</evidence>
<keyword evidence="12" id="KW-0460">Magnesium</keyword>
<keyword evidence="11 21" id="KW-0067">ATP-binding</keyword>
<keyword evidence="13" id="KW-0289">Folate biosynthesis</keyword>
<comment type="catalytic activity">
    <reaction evidence="19">
        <text>(6R)-5,10-methylenetetrahydrofolyl-(gamma-L-Glu)(n) + L-glutamate + ATP = (6R)-5,10-methylenetetrahydrofolyl-(gamma-L-Glu)(n+1) + ADP + phosphate + H(+)</text>
        <dbReference type="Rhea" id="RHEA:51912"/>
        <dbReference type="Rhea" id="RHEA-COMP:13257"/>
        <dbReference type="Rhea" id="RHEA-COMP:13258"/>
        <dbReference type="ChEBI" id="CHEBI:15378"/>
        <dbReference type="ChEBI" id="CHEBI:29985"/>
        <dbReference type="ChEBI" id="CHEBI:30616"/>
        <dbReference type="ChEBI" id="CHEBI:43474"/>
        <dbReference type="ChEBI" id="CHEBI:136572"/>
        <dbReference type="ChEBI" id="CHEBI:456216"/>
        <dbReference type="EC" id="6.3.2.17"/>
    </reaction>
</comment>
<evidence type="ECO:0000256" key="9">
    <source>
        <dbReference type="ARBA" id="ARBA00022723"/>
    </source>
</evidence>
<sequence>MSRLPELLAELQRRTRRGMVLGLDRMREALASLGDPHCAYPCVHIAGSNGKGSVSAMVEETARRAGLRTGLYTSPHLSRFAERVRIAGVPIEEDALERALLAALEEVPLELTFFEAMTVAAFVAFREAGVQLVVLEVGLGGRLDATNVVEAPCCTAITSIALEHTDILGSTLVDIGREKAGILKRGAPVVLGPLDAAVEAAVTEVAAGVGAGPIVRVRVRGERGGRGERGERGDEIGVTRQGRAARIEGPGGRVVEASLGLAGAHQADNAAVACGIAWQLAERWPAVAEVLPEALTGARWPGRMERLTHAGKQVLLDCAHNPHGAAALAAALADEAPDPGAVTLVFGALADKAWAEMLRLLAPRAARRVYTCPQGRLPAPVQELAAIAPGDALTDPRAALARALELTPPDGLCVVAGSIYLIGEIRAAILGITPDPIIAL</sequence>
<evidence type="ECO:0000256" key="14">
    <source>
        <dbReference type="ARBA" id="ARBA00030048"/>
    </source>
</evidence>
<dbReference type="InterPro" id="IPR036615">
    <property type="entry name" value="Mur_ligase_C_dom_sf"/>
</dbReference>
<keyword evidence="8 21" id="KW-0436">Ligase</keyword>
<dbReference type="Proteomes" id="UP000019678">
    <property type="component" value="Unassembled WGS sequence"/>
</dbReference>
<feature type="domain" description="Mur ligase central" evidence="23">
    <location>
        <begin position="45"/>
        <end position="276"/>
    </location>
</feature>
<evidence type="ECO:0000256" key="2">
    <source>
        <dbReference type="ARBA" id="ARBA00004799"/>
    </source>
</evidence>
<keyword evidence="9" id="KW-0479">Metal-binding</keyword>